<reference evidence="9 10" key="1">
    <citation type="submission" date="2021-01" db="EMBL/GenBank/DDBJ databases">
        <title>Tumebacillus sp. strain ITR2 16S ribosomal RNA gene Genome sequencing and assembly.</title>
        <authorList>
            <person name="Kang M."/>
        </authorList>
    </citation>
    <scope>NUCLEOTIDE SEQUENCE [LARGE SCALE GENOMIC DNA]</scope>
    <source>
        <strain evidence="9 10">ITR2</strain>
    </source>
</reference>
<protein>
    <submittedName>
        <fullName evidence="9">Acyl-CoA dehydrogenase family protein</fullName>
    </submittedName>
</protein>
<keyword evidence="5" id="KW-0560">Oxidoreductase</keyword>
<dbReference type="SUPFAM" id="SSF56645">
    <property type="entry name" value="Acyl-CoA dehydrogenase NM domain-like"/>
    <property type="match status" value="1"/>
</dbReference>
<evidence type="ECO:0000259" key="6">
    <source>
        <dbReference type="Pfam" id="PF00441"/>
    </source>
</evidence>
<dbReference type="PIRSF" id="PIRSF016578">
    <property type="entry name" value="HsaA"/>
    <property type="match status" value="1"/>
</dbReference>
<evidence type="ECO:0000256" key="3">
    <source>
        <dbReference type="ARBA" id="ARBA00022630"/>
    </source>
</evidence>
<dbReference type="InterPro" id="IPR013786">
    <property type="entry name" value="AcylCoA_DH/ox_N"/>
</dbReference>
<evidence type="ECO:0000259" key="7">
    <source>
        <dbReference type="Pfam" id="PF02770"/>
    </source>
</evidence>
<evidence type="ECO:0000313" key="9">
    <source>
        <dbReference type="EMBL" id="MBL0388668.1"/>
    </source>
</evidence>
<dbReference type="Pfam" id="PF02771">
    <property type="entry name" value="Acyl-CoA_dh_N"/>
    <property type="match status" value="1"/>
</dbReference>
<dbReference type="Proteomes" id="UP000602284">
    <property type="component" value="Unassembled WGS sequence"/>
</dbReference>
<comment type="caution">
    <text evidence="9">The sequence shown here is derived from an EMBL/GenBank/DDBJ whole genome shotgun (WGS) entry which is preliminary data.</text>
</comment>
<dbReference type="RefSeq" id="WP_201637623.1">
    <property type="nucleotide sequence ID" value="NZ_JAEQNB010000006.1"/>
</dbReference>
<comment type="cofactor">
    <cofactor evidence="1 5">
        <name>FAD</name>
        <dbReference type="ChEBI" id="CHEBI:57692"/>
    </cofactor>
</comment>
<dbReference type="Pfam" id="PF00441">
    <property type="entry name" value="Acyl-CoA_dh_1"/>
    <property type="match status" value="1"/>
</dbReference>
<keyword evidence="3 5" id="KW-0285">Flavoprotein</keyword>
<sequence>MRTAQEILQAAQAFAEEELRPQAGAFEAEEEIPREVIRRLAQQGFLAASFPVQYGGLALDPVEYGLFTEEIGKACNSMRELITVHTSLVGESLLRWGTPAQKEHWLPKMARGELLAAFALTEPDVGSDARGVRTTYVKTEEGFLLQGRKKWISFADIADLFLVIASDAQTGEVTAFLVERSQTGVSTTKMSGLLASKASHLAEIDLHDVVVPHENVLGRIGGGFSYIVNSALDHGRYSIAWAGVAIAQESLNAMATYARTRRQGGKLICEYDAVQALLADAHVQLQAARALCLSVGRLRKDKHHEAMIQTSIAKVFTSKMAMKVATDAVQVFGGNGFSNQYPVERLFREAKVLEIIEGTSQVLQPVIAQQVLRTCHHRGAEA</sequence>
<dbReference type="Pfam" id="PF02770">
    <property type="entry name" value="Acyl-CoA_dh_M"/>
    <property type="match status" value="1"/>
</dbReference>
<organism evidence="9 10">
    <name type="scientific">Tumebacillus amylolyticus</name>
    <dbReference type="NCBI Taxonomy" id="2801339"/>
    <lineage>
        <taxon>Bacteria</taxon>
        <taxon>Bacillati</taxon>
        <taxon>Bacillota</taxon>
        <taxon>Bacilli</taxon>
        <taxon>Bacillales</taxon>
        <taxon>Alicyclobacillaceae</taxon>
        <taxon>Tumebacillus</taxon>
    </lineage>
</organism>
<dbReference type="Gene3D" id="1.10.540.10">
    <property type="entry name" value="Acyl-CoA dehydrogenase/oxidase, N-terminal domain"/>
    <property type="match status" value="1"/>
</dbReference>
<name>A0ABS1JEK3_9BACL</name>
<dbReference type="InterPro" id="IPR036250">
    <property type="entry name" value="AcylCo_DH-like_C"/>
</dbReference>
<evidence type="ECO:0000313" key="10">
    <source>
        <dbReference type="Proteomes" id="UP000602284"/>
    </source>
</evidence>
<gene>
    <name evidence="9" type="ORF">JJB07_18845</name>
</gene>
<evidence type="ECO:0000256" key="5">
    <source>
        <dbReference type="RuleBase" id="RU362125"/>
    </source>
</evidence>
<dbReference type="InterPro" id="IPR009100">
    <property type="entry name" value="AcylCoA_DH/oxidase_NM_dom_sf"/>
</dbReference>
<dbReference type="SUPFAM" id="SSF47203">
    <property type="entry name" value="Acyl-CoA dehydrogenase C-terminal domain-like"/>
    <property type="match status" value="1"/>
</dbReference>
<evidence type="ECO:0000259" key="8">
    <source>
        <dbReference type="Pfam" id="PF02771"/>
    </source>
</evidence>
<proteinExistence type="inferred from homology"/>
<dbReference type="InterPro" id="IPR037069">
    <property type="entry name" value="AcylCoA_DH/ox_N_sf"/>
</dbReference>
<dbReference type="InterPro" id="IPR046373">
    <property type="entry name" value="Acyl-CoA_Oxase/DH_mid-dom_sf"/>
</dbReference>
<feature type="domain" description="Acyl-CoA dehydrogenase/oxidase C-terminal" evidence="6">
    <location>
        <begin position="221"/>
        <end position="371"/>
    </location>
</feature>
<dbReference type="InterPro" id="IPR009075">
    <property type="entry name" value="AcylCo_DH/oxidase_C"/>
</dbReference>
<dbReference type="Gene3D" id="1.20.140.10">
    <property type="entry name" value="Butyryl-CoA Dehydrogenase, subunit A, domain 3"/>
    <property type="match status" value="1"/>
</dbReference>
<keyword evidence="4 5" id="KW-0274">FAD</keyword>
<feature type="domain" description="Acyl-CoA oxidase/dehydrogenase middle" evidence="7">
    <location>
        <begin position="117"/>
        <end position="209"/>
    </location>
</feature>
<evidence type="ECO:0000256" key="1">
    <source>
        <dbReference type="ARBA" id="ARBA00001974"/>
    </source>
</evidence>
<dbReference type="PANTHER" id="PTHR43884">
    <property type="entry name" value="ACYL-COA DEHYDROGENASE"/>
    <property type="match status" value="1"/>
</dbReference>
<feature type="domain" description="Acyl-CoA dehydrogenase/oxidase N-terminal" evidence="8">
    <location>
        <begin position="4"/>
        <end position="113"/>
    </location>
</feature>
<dbReference type="PANTHER" id="PTHR43884:SF12">
    <property type="entry name" value="ISOVALERYL-COA DEHYDROGENASE, MITOCHONDRIAL-RELATED"/>
    <property type="match status" value="1"/>
</dbReference>
<dbReference type="Gene3D" id="2.40.110.10">
    <property type="entry name" value="Butyryl-CoA Dehydrogenase, subunit A, domain 2"/>
    <property type="match status" value="1"/>
</dbReference>
<evidence type="ECO:0000256" key="2">
    <source>
        <dbReference type="ARBA" id="ARBA00009347"/>
    </source>
</evidence>
<keyword evidence="10" id="KW-1185">Reference proteome</keyword>
<comment type="similarity">
    <text evidence="2 5">Belongs to the acyl-CoA dehydrogenase family.</text>
</comment>
<dbReference type="InterPro" id="IPR006091">
    <property type="entry name" value="Acyl-CoA_Oxase/DH_mid-dom"/>
</dbReference>
<evidence type="ECO:0000256" key="4">
    <source>
        <dbReference type="ARBA" id="ARBA00022827"/>
    </source>
</evidence>
<dbReference type="EMBL" id="JAEQNB010000006">
    <property type="protein sequence ID" value="MBL0388668.1"/>
    <property type="molecule type" value="Genomic_DNA"/>
</dbReference>
<accession>A0ABS1JEK3</accession>